<evidence type="ECO:0000259" key="1">
    <source>
        <dbReference type="Pfam" id="PF19778"/>
    </source>
</evidence>
<feature type="domain" description="Type III restriction enzyme C-terminal endonuclease" evidence="1">
    <location>
        <begin position="1"/>
        <end position="64"/>
    </location>
</feature>
<evidence type="ECO:0000313" key="2">
    <source>
        <dbReference type="EMBL" id="KZC23910.1"/>
    </source>
</evidence>
<dbReference type="GO" id="GO:0015668">
    <property type="term" value="F:type III site-specific deoxyribonuclease activity"/>
    <property type="evidence" value="ECO:0007669"/>
    <property type="project" value="InterPro"/>
</dbReference>
<gene>
    <name evidence="2" type="ORF">RHOFW104T7_11615</name>
</gene>
<sequence>MGEYSPDWAIVYECDGVERLYLVRETKDTLNLDDLEWDEAMRIRFATRHFAVAPCGVVDFTHTMTNAGIRVTNG</sequence>
<comment type="caution">
    <text evidence="2">The sequence shown here is derived from an EMBL/GenBank/DDBJ whole genome shotgun (WGS) entry which is preliminary data.</text>
</comment>
<evidence type="ECO:0000313" key="3">
    <source>
        <dbReference type="Proteomes" id="UP000076131"/>
    </source>
</evidence>
<dbReference type="Pfam" id="PF19778">
    <property type="entry name" value="RE_endonuc"/>
    <property type="match status" value="1"/>
</dbReference>
<dbReference type="EMBL" id="LVJS01000038">
    <property type="protein sequence ID" value="KZC23910.1"/>
    <property type="molecule type" value="Genomic_DNA"/>
</dbReference>
<dbReference type="Proteomes" id="UP000076131">
    <property type="component" value="Unassembled WGS sequence"/>
</dbReference>
<dbReference type="AlphaFoldDB" id="A0A154QIS8"/>
<proteinExistence type="predicted"/>
<accession>A0A154QIS8</accession>
<reference evidence="2 3" key="1">
    <citation type="journal article" date="2016" name="MBio">
        <title>Lateral Gene Transfer in a Heavy Metal-Contaminated-Groundwater Microbial Community.</title>
        <authorList>
            <person name="Hemme C.L."/>
            <person name="Green S.J."/>
            <person name="Rishishwar L."/>
            <person name="Prakash O."/>
            <person name="Pettenato A."/>
            <person name="Chakraborty R."/>
            <person name="Deutschbauer A.M."/>
            <person name="Van Nostrand J.D."/>
            <person name="Wu L."/>
            <person name="He Z."/>
            <person name="Jordan I.K."/>
            <person name="Hazen T.C."/>
            <person name="Arkin A.P."/>
            <person name="Kostka J.E."/>
            <person name="Zhou J."/>
        </authorList>
    </citation>
    <scope>NUCLEOTIDE SEQUENCE [LARGE SCALE GENOMIC DNA]</scope>
    <source>
        <strain evidence="2 3">FW104-T7</strain>
    </source>
</reference>
<dbReference type="STRING" id="416169.RHOFW104T7_11615"/>
<name>A0A154QIS8_9GAMM</name>
<organism evidence="2 3">
    <name type="scientific">Rhodanobacter thiooxydans</name>
    <dbReference type="NCBI Taxonomy" id="416169"/>
    <lineage>
        <taxon>Bacteria</taxon>
        <taxon>Pseudomonadati</taxon>
        <taxon>Pseudomonadota</taxon>
        <taxon>Gammaproteobacteria</taxon>
        <taxon>Lysobacterales</taxon>
        <taxon>Rhodanobacteraceae</taxon>
        <taxon>Rhodanobacter</taxon>
    </lineage>
</organism>
<dbReference type="InterPro" id="IPR045572">
    <property type="entry name" value="RE_endonuc_C"/>
</dbReference>
<keyword evidence="3" id="KW-1185">Reference proteome</keyword>
<protein>
    <recommendedName>
        <fullName evidence="1">Type III restriction enzyme C-terminal endonuclease domain-containing protein</fullName>
    </recommendedName>
</protein>